<dbReference type="InterPro" id="IPR036259">
    <property type="entry name" value="MFS_trans_sf"/>
</dbReference>
<dbReference type="PROSITE" id="PS50850">
    <property type="entry name" value="MFS"/>
    <property type="match status" value="1"/>
</dbReference>
<keyword evidence="4 7" id="KW-0812">Transmembrane</keyword>
<organism evidence="9 10">
    <name type="scientific">Halomonas elongata</name>
    <dbReference type="NCBI Taxonomy" id="2746"/>
    <lineage>
        <taxon>Bacteria</taxon>
        <taxon>Pseudomonadati</taxon>
        <taxon>Pseudomonadota</taxon>
        <taxon>Gammaproteobacteria</taxon>
        <taxon>Oceanospirillales</taxon>
        <taxon>Halomonadaceae</taxon>
        <taxon>Halomonas</taxon>
    </lineage>
</organism>
<dbReference type="PROSITE" id="PS00217">
    <property type="entry name" value="SUGAR_TRANSPORT_2"/>
    <property type="match status" value="1"/>
</dbReference>
<dbReference type="InterPro" id="IPR020846">
    <property type="entry name" value="MFS_dom"/>
</dbReference>
<dbReference type="PRINTS" id="PR00171">
    <property type="entry name" value="SUGRTRNSPORT"/>
</dbReference>
<dbReference type="Pfam" id="PF00083">
    <property type="entry name" value="Sugar_tr"/>
    <property type="match status" value="1"/>
</dbReference>
<dbReference type="EMBL" id="MAJD01000001">
    <property type="protein sequence ID" value="OBX38098.1"/>
    <property type="molecule type" value="Genomic_DNA"/>
</dbReference>
<dbReference type="Proteomes" id="UP000092504">
    <property type="component" value="Unassembled WGS sequence"/>
</dbReference>
<protein>
    <submittedName>
        <fullName evidence="9">Putative metabolite transport protein CsbC</fullName>
    </submittedName>
</protein>
<dbReference type="InterPro" id="IPR005829">
    <property type="entry name" value="Sugar_transporter_CS"/>
</dbReference>
<evidence type="ECO:0000256" key="5">
    <source>
        <dbReference type="ARBA" id="ARBA00022989"/>
    </source>
</evidence>
<keyword evidence="3" id="KW-0813">Transport</keyword>
<comment type="subcellular location">
    <subcellularLocation>
        <location evidence="1">Membrane</location>
        <topology evidence="1">Multi-pass membrane protein</topology>
    </subcellularLocation>
</comment>
<name>A0A1B8P785_HALEL</name>
<evidence type="ECO:0000313" key="10">
    <source>
        <dbReference type="Proteomes" id="UP000092504"/>
    </source>
</evidence>
<dbReference type="SUPFAM" id="SSF103473">
    <property type="entry name" value="MFS general substrate transporter"/>
    <property type="match status" value="1"/>
</dbReference>
<keyword evidence="5 7" id="KW-1133">Transmembrane helix</keyword>
<evidence type="ECO:0000256" key="3">
    <source>
        <dbReference type="ARBA" id="ARBA00022448"/>
    </source>
</evidence>
<dbReference type="InterPro" id="IPR005828">
    <property type="entry name" value="MFS_sugar_transport-like"/>
</dbReference>
<dbReference type="InterPro" id="IPR050814">
    <property type="entry name" value="Myo-inositol_Transporter"/>
</dbReference>
<dbReference type="InterPro" id="IPR003663">
    <property type="entry name" value="Sugar/inositol_transpt"/>
</dbReference>
<dbReference type="GO" id="GO:0022857">
    <property type="term" value="F:transmembrane transporter activity"/>
    <property type="evidence" value="ECO:0007669"/>
    <property type="project" value="InterPro"/>
</dbReference>
<evidence type="ECO:0000256" key="4">
    <source>
        <dbReference type="ARBA" id="ARBA00022692"/>
    </source>
</evidence>
<evidence type="ECO:0000259" key="8">
    <source>
        <dbReference type="PROSITE" id="PS50850"/>
    </source>
</evidence>
<dbReference type="GO" id="GO:0016020">
    <property type="term" value="C:membrane"/>
    <property type="evidence" value="ECO:0007669"/>
    <property type="project" value="UniProtKB-SubCell"/>
</dbReference>
<keyword evidence="6 7" id="KW-0472">Membrane</keyword>
<dbReference type="PANTHER" id="PTHR48020">
    <property type="entry name" value="PROTON MYO-INOSITOL COTRANSPORTER"/>
    <property type="match status" value="1"/>
</dbReference>
<feature type="domain" description="Major facilitator superfamily (MFS) profile" evidence="8">
    <location>
        <begin position="1"/>
        <end position="240"/>
    </location>
</feature>
<dbReference type="AlphaFoldDB" id="A0A1B8P785"/>
<evidence type="ECO:0000256" key="7">
    <source>
        <dbReference type="SAM" id="Phobius"/>
    </source>
</evidence>
<evidence type="ECO:0000313" key="9">
    <source>
        <dbReference type="EMBL" id="OBX38098.1"/>
    </source>
</evidence>
<dbReference type="PATRIC" id="fig|2746.7.peg.2547"/>
<dbReference type="PANTHER" id="PTHR48020:SF12">
    <property type="entry name" value="PROTON MYO-INOSITOL COTRANSPORTER"/>
    <property type="match status" value="1"/>
</dbReference>
<comment type="caution">
    <text evidence="9">The sequence shown here is derived from an EMBL/GenBank/DDBJ whole genome shotgun (WGS) entry which is preliminary data.</text>
</comment>
<reference evidence="9 10" key="1">
    <citation type="submission" date="2016-06" db="EMBL/GenBank/DDBJ databases">
        <title>Genome sequence of halotolerant plant growth promoting strain of Halomonas elongata HEK1 isolated from salterns of Rann of Kutch, Gujarat, India.</title>
        <authorList>
            <person name="Gaba S."/>
            <person name="Singh R.N."/>
            <person name="Abrol S."/>
            <person name="Kaushik R."/>
            <person name="Saxena A.K."/>
        </authorList>
    </citation>
    <scope>NUCLEOTIDE SEQUENCE [LARGE SCALE GENOMIC DNA]</scope>
    <source>
        <strain evidence="9 10">HEK1</strain>
    </source>
</reference>
<proteinExistence type="inferred from homology"/>
<accession>A0A1B8P785</accession>
<gene>
    <name evidence="9" type="primary">csbC</name>
    <name evidence="9" type="ORF">A8U91_02484</name>
</gene>
<feature type="transmembrane region" description="Helical" evidence="7">
    <location>
        <begin position="77"/>
        <end position="98"/>
    </location>
</feature>
<comment type="similarity">
    <text evidence="2">Belongs to the major facilitator superfamily. Sugar transporter (TC 2.A.1.1) family.</text>
</comment>
<feature type="transmembrane region" description="Helical" evidence="7">
    <location>
        <begin position="189"/>
        <end position="211"/>
    </location>
</feature>
<evidence type="ECO:0000256" key="2">
    <source>
        <dbReference type="ARBA" id="ARBA00010992"/>
    </source>
</evidence>
<dbReference type="Gene3D" id="1.20.1250.20">
    <property type="entry name" value="MFS general substrate transporter like domains"/>
    <property type="match status" value="1"/>
</dbReference>
<feature type="transmembrane region" description="Helical" evidence="7">
    <location>
        <begin position="44"/>
        <end position="65"/>
    </location>
</feature>
<feature type="transmembrane region" description="Helical" evidence="7">
    <location>
        <begin position="20"/>
        <end position="38"/>
    </location>
</feature>
<evidence type="ECO:0000256" key="1">
    <source>
        <dbReference type="ARBA" id="ARBA00004141"/>
    </source>
</evidence>
<sequence>MLGAIFGNWPTDTFGRRATLLIIGVFYLVSAVGSAVVSDPVLFAIFRLIGGIGVGISSVAAPTYISEIAPPKHRGLLVAMYQFNIVFGILMAFISNYIIGSLITEGAWRWMLGIEAVPALLYTLMITRVPRSPRWLILKRNDVAEASRVLRLINPEADTDAEIATIRAAEDEERNAHAPFFSRRYRLPVLLAFLIAFFNQLSGINFIIYYAPACSRLPNWRARQHCCRRPALVWSIWSSP</sequence>
<evidence type="ECO:0000256" key="6">
    <source>
        <dbReference type="ARBA" id="ARBA00023136"/>
    </source>
</evidence>